<dbReference type="AlphaFoldDB" id="A0A3R7M9Z7"/>
<comment type="caution">
    <text evidence="2">The sequence shown here is derived from an EMBL/GenBank/DDBJ whole genome shotgun (WGS) entry which is preliminary data.</text>
</comment>
<protein>
    <submittedName>
        <fullName evidence="2">Uncharacterized protein</fullName>
    </submittedName>
</protein>
<accession>A0A3R7M9Z7</accession>
<reference evidence="2 3" key="2">
    <citation type="submission" date="2019-01" db="EMBL/GenBank/DDBJ databases">
        <title>The decoding of complex shrimp genome reveals the adaptation for benthos swimmer, frequently molting mechanism and breeding impact on genome.</title>
        <authorList>
            <person name="Sun Y."/>
            <person name="Gao Y."/>
            <person name="Yu Y."/>
        </authorList>
    </citation>
    <scope>NUCLEOTIDE SEQUENCE [LARGE SCALE GENOMIC DNA]</scope>
    <source>
        <tissue evidence="2">Muscle</tissue>
    </source>
</reference>
<keyword evidence="3" id="KW-1185">Reference proteome</keyword>
<gene>
    <name evidence="2" type="ORF">C7M84_004346</name>
</gene>
<evidence type="ECO:0000256" key="1">
    <source>
        <dbReference type="SAM" id="MobiDB-lite"/>
    </source>
</evidence>
<feature type="compositionally biased region" description="Pro residues" evidence="1">
    <location>
        <begin position="586"/>
        <end position="600"/>
    </location>
</feature>
<feature type="compositionally biased region" description="Basic and acidic residues" evidence="1">
    <location>
        <begin position="141"/>
        <end position="155"/>
    </location>
</feature>
<evidence type="ECO:0000313" key="2">
    <source>
        <dbReference type="EMBL" id="ROT77017.1"/>
    </source>
</evidence>
<feature type="region of interest" description="Disordered" evidence="1">
    <location>
        <begin position="87"/>
        <end position="155"/>
    </location>
</feature>
<dbReference type="Proteomes" id="UP000283509">
    <property type="component" value="Unassembled WGS sequence"/>
</dbReference>
<feature type="compositionally biased region" description="Low complexity" evidence="1">
    <location>
        <begin position="557"/>
        <end position="585"/>
    </location>
</feature>
<feature type="compositionally biased region" description="Pro residues" evidence="1">
    <location>
        <begin position="107"/>
        <end position="133"/>
    </location>
</feature>
<evidence type="ECO:0000313" key="3">
    <source>
        <dbReference type="Proteomes" id="UP000283509"/>
    </source>
</evidence>
<proteinExistence type="predicted"/>
<sequence length="600" mass="66740">MSALGCTPFRPRRIISLIYVYIIFFERQRRTFIAALPRLPSARRSNNPDIRTVIPSLLFSPFLNFLLLPAVRPLLLPTTKNLPQPLAFLKTPPTPSSPSPFLDPFTPSFPPPPPTLNPTQPLPPPSRPHPPLPHYESGRPCLERTPAHSRPDTRCQRCPAALPTDMLSMPHSPATTPPLIPHRHLFDVYEGISSPEMINSGRGLSARGGRPLTQNPKKEKRKMYLYDYEPTTGSTATRPAIAEKEGDPCDLRDCNCKQYCSIQSQCEALGISEAFIRGEVRRPPKEDSRPCIAYAKARGPNGYVNASGDCAAYIHTNSALCPVIKGGPECERRNFYWLSLPRWTKAVACPSGEGTGRPRNASSRCLDEAGRAIARYYCGRSRRRLRPCSGRPAYALSFPGARHFQAAYTKQLRPVSFHILFSLLPLLLRQLQILTARLLMSFDLNYHYHLLPSTSLQSTHLHHSPRCIPSQSLILPFLSFPPLPPSLATVSTPRPGRGSADLLKTNRSPRSCCHRLRDSTRRHQRNHCYKSPPPPTPFRQPHSSLSPPPTPIHQPFLTPTSLPISSSPSSPHAHPIPSSSPQSTFTPPPSLSPLPYPTYS</sequence>
<dbReference type="EMBL" id="QCYY01001576">
    <property type="protein sequence ID" value="ROT77017.1"/>
    <property type="molecule type" value="Genomic_DNA"/>
</dbReference>
<organism evidence="2 3">
    <name type="scientific">Penaeus vannamei</name>
    <name type="common">Whiteleg shrimp</name>
    <name type="synonym">Litopenaeus vannamei</name>
    <dbReference type="NCBI Taxonomy" id="6689"/>
    <lineage>
        <taxon>Eukaryota</taxon>
        <taxon>Metazoa</taxon>
        <taxon>Ecdysozoa</taxon>
        <taxon>Arthropoda</taxon>
        <taxon>Crustacea</taxon>
        <taxon>Multicrustacea</taxon>
        <taxon>Malacostraca</taxon>
        <taxon>Eumalacostraca</taxon>
        <taxon>Eucarida</taxon>
        <taxon>Decapoda</taxon>
        <taxon>Dendrobranchiata</taxon>
        <taxon>Penaeoidea</taxon>
        <taxon>Penaeidae</taxon>
        <taxon>Penaeus</taxon>
    </lineage>
</organism>
<feature type="region of interest" description="Disordered" evidence="1">
    <location>
        <begin position="488"/>
        <end position="600"/>
    </location>
</feature>
<name>A0A3R7M9Z7_PENVA</name>
<reference evidence="2 3" key="1">
    <citation type="submission" date="2018-04" db="EMBL/GenBank/DDBJ databases">
        <authorList>
            <person name="Zhang X."/>
            <person name="Yuan J."/>
            <person name="Li F."/>
            <person name="Xiang J."/>
        </authorList>
    </citation>
    <scope>NUCLEOTIDE SEQUENCE [LARGE SCALE GENOMIC DNA]</scope>
    <source>
        <tissue evidence="2">Muscle</tissue>
    </source>
</reference>